<feature type="region of interest" description="Disordered" evidence="1">
    <location>
        <begin position="289"/>
        <end position="328"/>
    </location>
</feature>
<dbReference type="EMBL" id="MU001692">
    <property type="protein sequence ID" value="KAF2454282.1"/>
    <property type="molecule type" value="Genomic_DNA"/>
</dbReference>
<dbReference type="GO" id="GO:0005886">
    <property type="term" value="C:plasma membrane"/>
    <property type="evidence" value="ECO:0007669"/>
    <property type="project" value="InterPro"/>
</dbReference>
<dbReference type="AlphaFoldDB" id="A0A6A6NS84"/>
<dbReference type="GO" id="GO:0031505">
    <property type="term" value="P:fungal-type cell wall organization"/>
    <property type="evidence" value="ECO:0007669"/>
    <property type="project" value="TreeGrafter"/>
</dbReference>
<evidence type="ECO:0000313" key="3">
    <source>
        <dbReference type="EMBL" id="KAF2454282.1"/>
    </source>
</evidence>
<reference evidence="3" key="1">
    <citation type="journal article" date="2020" name="Stud. Mycol.">
        <title>101 Dothideomycetes genomes: a test case for predicting lifestyles and emergence of pathogens.</title>
        <authorList>
            <person name="Haridas S."/>
            <person name="Albert R."/>
            <person name="Binder M."/>
            <person name="Bloem J."/>
            <person name="Labutti K."/>
            <person name="Salamov A."/>
            <person name="Andreopoulos B."/>
            <person name="Baker S."/>
            <person name="Barry K."/>
            <person name="Bills G."/>
            <person name="Bluhm B."/>
            <person name="Cannon C."/>
            <person name="Castanera R."/>
            <person name="Culley D."/>
            <person name="Daum C."/>
            <person name="Ezra D."/>
            <person name="Gonzalez J."/>
            <person name="Henrissat B."/>
            <person name="Kuo A."/>
            <person name="Liang C."/>
            <person name="Lipzen A."/>
            <person name="Lutzoni F."/>
            <person name="Magnuson J."/>
            <person name="Mondo S."/>
            <person name="Nolan M."/>
            <person name="Ohm R."/>
            <person name="Pangilinan J."/>
            <person name="Park H.-J."/>
            <person name="Ramirez L."/>
            <person name="Alfaro M."/>
            <person name="Sun H."/>
            <person name="Tritt A."/>
            <person name="Yoshinaga Y."/>
            <person name="Zwiers L.-H."/>
            <person name="Turgeon B."/>
            <person name="Goodwin S."/>
            <person name="Spatafora J."/>
            <person name="Crous P."/>
            <person name="Grigoriev I."/>
        </authorList>
    </citation>
    <scope>NUCLEOTIDE SEQUENCE</scope>
    <source>
        <strain evidence="3">ATCC 16933</strain>
    </source>
</reference>
<feature type="transmembrane region" description="Helical" evidence="2">
    <location>
        <begin position="152"/>
        <end position="175"/>
    </location>
</feature>
<proteinExistence type="predicted"/>
<dbReference type="GO" id="GO:0051285">
    <property type="term" value="C:cell cortex of cell tip"/>
    <property type="evidence" value="ECO:0007669"/>
    <property type="project" value="TreeGrafter"/>
</dbReference>
<dbReference type="OrthoDB" id="4480814at2759"/>
<evidence type="ECO:0000256" key="1">
    <source>
        <dbReference type="SAM" id="MobiDB-lite"/>
    </source>
</evidence>
<name>A0A6A6NS84_9PEZI</name>
<gene>
    <name evidence="3" type="ORF">BDY21DRAFT_291583</name>
</gene>
<keyword evidence="2" id="KW-0812">Transmembrane</keyword>
<dbReference type="PANTHER" id="PTHR28019">
    <property type="entry name" value="CELL MEMBRANE PROTEIN YLR413W-RELATED"/>
    <property type="match status" value="1"/>
</dbReference>
<sequence>MGKLGRFACIFVPMGLTIASLICLLLVFLGGLNKGSSVQTGLYFMQADLSEFTANPDLDVVDGTDLDNTLLSAFESAQADDDLKDYYNIYIWNYCSGEENNGSPDIDYCSPRKASFWFNPVAVWGLENTNVEQLFPDELQKGLDTYEKVAKWMFAAYSISFFITVGEIVVGLFAICSRWGSFVTTIVSTASSIMTLAAAITSTALYGALVGTFESVLKPYKIHASLGRSSLSVVWLAVGFSWAAGLFWLFSTCCCSGRSSGGKGKGRGGDGKRGGVTAEKTPYAYERIGSPFLPEGANRSQQHHGAEVPLQNMGQQASAYEPFRHERV</sequence>
<protein>
    <submittedName>
        <fullName evidence="3">SUR7/PalI family-domain-containing protein</fullName>
    </submittedName>
</protein>
<dbReference type="InterPro" id="IPR009571">
    <property type="entry name" value="SUR7/Rim9-like_fungi"/>
</dbReference>
<dbReference type="Pfam" id="PF06687">
    <property type="entry name" value="SUR7"/>
    <property type="match status" value="1"/>
</dbReference>
<dbReference type="InterPro" id="IPR052413">
    <property type="entry name" value="SUR7_domain"/>
</dbReference>
<organism evidence="3 4">
    <name type="scientific">Lineolata rhizophorae</name>
    <dbReference type="NCBI Taxonomy" id="578093"/>
    <lineage>
        <taxon>Eukaryota</taxon>
        <taxon>Fungi</taxon>
        <taxon>Dikarya</taxon>
        <taxon>Ascomycota</taxon>
        <taxon>Pezizomycotina</taxon>
        <taxon>Dothideomycetes</taxon>
        <taxon>Dothideomycetes incertae sedis</taxon>
        <taxon>Lineolatales</taxon>
        <taxon>Lineolataceae</taxon>
        <taxon>Lineolata</taxon>
    </lineage>
</organism>
<dbReference type="Proteomes" id="UP000799766">
    <property type="component" value="Unassembled WGS sequence"/>
</dbReference>
<evidence type="ECO:0000256" key="2">
    <source>
        <dbReference type="SAM" id="Phobius"/>
    </source>
</evidence>
<feature type="transmembrane region" description="Helical" evidence="2">
    <location>
        <begin position="7"/>
        <end position="29"/>
    </location>
</feature>
<dbReference type="PANTHER" id="PTHR28019:SF3">
    <property type="entry name" value="INTEGRAL MEMBRANE PROTEIN (AFU_ORTHOLOGUE AFUA_6G07470)"/>
    <property type="match status" value="1"/>
</dbReference>
<keyword evidence="2" id="KW-0472">Membrane</keyword>
<feature type="transmembrane region" description="Helical" evidence="2">
    <location>
        <begin position="182"/>
        <end position="209"/>
    </location>
</feature>
<keyword evidence="2" id="KW-1133">Transmembrane helix</keyword>
<keyword evidence="4" id="KW-1185">Reference proteome</keyword>
<feature type="transmembrane region" description="Helical" evidence="2">
    <location>
        <begin position="229"/>
        <end position="250"/>
    </location>
</feature>
<accession>A0A6A6NS84</accession>
<evidence type="ECO:0000313" key="4">
    <source>
        <dbReference type="Proteomes" id="UP000799766"/>
    </source>
</evidence>